<evidence type="ECO:0000313" key="4">
    <source>
        <dbReference type="Proteomes" id="UP001140074"/>
    </source>
</evidence>
<evidence type="ECO:0000256" key="1">
    <source>
        <dbReference type="SAM" id="MobiDB-lite"/>
    </source>
</evidence>
<accession>A0A9W8M429</accession>
<feature type="region of interest" description="Disordered" evidence="1">
    <location>
        <begin position="298"/>
        <end position="317"/>
    </location>
</feature>
<dbReference type="AlphaFoldDB" id="A0A9W8M429"/>
<comment type="caution">
    <text evidence="3">The sequence shown here is derived from an EMBL/GenBank/DDBJ whole genome shotgun (WGS) entry which is preliminary data.</text>
</comment>
<reference evidence="3" key="1">
    <citation type="submission" date="2022-07" db="EMBL/GenBank/DDBJ databases">
        <title>Phylogenomic reconstructions and comparative analyses of Kickxellomycotina fungi.</title>
        <authorList>
            <person name="Reynolds N.K."/>
            <person name="Stajich J.E."/>
            <person name="Barry K."/>
            <person name="Grigoriev I.V."/>
            <person name="Crous P."/>
            <person name="Smith M.E."/>
        </authorList>
    </citation>
    <scope>NUCLEOTIDE SEQUENCE</scope>
    <source>
        <strain evidence="3">RSA 476</strain>
    </source>
</reference>
<feature type="chain" id="PRO_5040967229" description="F-box domain-containing protein" evidence="2">
    <location>
        <begin position="27"/>
        <end position="678"/>
    </location>
</feature>
<evidence type="ECO:0000313" key="3">
    <source>
        <dbReference type="EMBL" id="KAJ2860196.1"/>
    </source>
</evidence>
<organism evidence="3 4">
    <name type="scientific">Coemansia aciculifera</name>
    <dbReference type="NCBI Taxonomy" id="417176"/>
    <lineage>
        <taxon>Eukaryota</taxon>
        <taxon>Fungi</taxon>
        <taxon>Fungi incertae sedis</taxon>
        <taxon>Zoopagomycota</taxon>
        <taxon>Kickxellomycotina</taxon>
        <taxon>Kickxellomycetes</taxon>
        <taxon>Kickxellales</taxon>
        <taxon>Kickxellaceae</taxon>
        <taxon>Coemansia</taxon>
    </lineage>
</organism>
<keyword evidence="4" id="KW-1185">Reference proteome</keyword>
<sequence>MPTTNFSTTLPLASILPSECLLLVLGHLWDNDYDLATRFFERHSHRSIDYDQTRIYHTLRARSISPLHVCRSWRQCAMPRYFRFSVVDLISTDKPAKQLLPWTLRFVDRLFLCVAPAADDGYQNHTERAITNAQKLAHILPQALSHARVIGLCVIDSQSTRAHVWQQQQQQQQSTTLALGSDLTGQNCGRHASSPIEELSDLLLSRMPKLERIWFQSSNWVSAQACTLVRTLTSPLDNCRPACRITAIHLAASNRRNADVIDIIHQSAQSLEFLSLGHISGGILGDITHTANIIPHQRQTAGRSENNDDNGHAPALPKRQVTYPALKRLLFAVDANAHIFANLPNYRVCPFPNLVDLHFDDSLSNGLPREEWYAPLYDVFLKHSGMKLRRLTFPVVYNTQRTVSARNCPLLVDLRHIKCCWATGPWGTVQNESDSTRLLRATTSISTLRRYIHPSYIARLSDMPANISCLSLSHLDLYGWPLTLRNLAWVLRTFNSLTTLKVTLTRAIEWDNERAHRGPHFDDSAPSVGGYLDHEFSDNVWSPVQQLTIGAADYGLALWERLYLLDLLRQLKRLSMVSLYSGAYAYVKTENEKCKVSLKSGCYSTRPIKARITNLDSVGLSSQPIAEPVASPPLNTAASLSPSITTRLVSRAQATTTVSTLSNPNNSWHLIHRLLVGE</sequence>
<proteinExistence type="predicted"/>
<feature type="signal peptide" evidence="2">
    <location>
        <begin position="1"/>
        <end position="26"/>
    </location>
</feature>
<evidence type="ECO:0000256" key="2">
    <source>
        <dbReference type="SAM" id="SignalP"/>
    </source>
</evidence>
<name>A0A9W8M429_9FUNG</name>
<dbReference type="Proteomes" id="UP001140074">
    <property type="component" value="Unassembled WGS sequence"/>
</dbReference>
<keyword evidence="2" id="KW-0732">Signal</keyword>
<gene>
    <name evidence="3" type="ORF">GGH94_005664</name>
</gene>
<dbReference type="EMBL" id="JANBUY010000317">
    <property type="protein sequence ID" value="KAJ2860196.1"/>
    <property type="molecule type" value="Genomic_DNA"/>
</dbReference>
<evidence type="ECO:0008006" key="5">
    <source>
        <dbReference type="Google" id="ProtNLM"/>
    </source>
</evidence>
<protein>
    <recommendedName>
        <fullName evidence="5">F-box domain-containing protein</fullName>
    </recommendedName>
</protein>